<gene>
    <name evidence="2" type="ORF">AMATHDRAFT_119863</name>
</gene>
<feature type="domain" description="BTB" evidence="1">
    <location>
        <begin position="10"/>
        <end position="78"/>
    </location>
</feature>
<evidence type="ECO:0000313" key="3">
    <source>
        <dbReference type="Proteomes" id="UP000242287"/>
    </source>
</evidence>
<proteinExistence type="predicted"/>
<dbReference type="SUPFAM" id="SSF54695">
    <property type="entry name" value="POZ domain"/>
    <property type="match status" value="1"/>
</dbReference>
<accession>A0A2A9NWR9</accession>
<name>A0A2A9NWR9_9AGAR</name>
<dbReference type="EMBL" id="KZ301981">
    <property type="protein sequence ID" value="PFH52183.1"/>
    <property type="molecule type" value="Genomic_DNA"/>
</dbReference>
<dbReference type="PROSITE" id="PS50097">
    <property type="entry name" value="BTB"/>
    <property type="match status" value="1"/>
</dbReference>
<dbReference type="Gene3D" id="3.30.710.10">
    <property type="entry name" value="Potassium Channel Kv1.1, Chain A"/>
    <property type="match status" value="1"/>
</dbReference>
<organism evidence="2 3">
    <name type="scientific">Amanita thiersii Skay4041</name>
    <dbReference type="NCBI Taxonomy" id="703135"/>
    <lineage>
        <taxon>Eukaryota</taxon>
        <taxon>Fungi</taxon>
        <taxon>Dikarya</taxon>
        <taxon>Basidiomycota</taxon>
        <taxon>Agaricomycotina</taxon>
        <taxon>Agaricomycetes</taxon>
        <taxon>Agaricomycetidae</taxon>
        <taxon>Agaricales</taxon>
        <taxon>Pluteineae</taxon>
        <taxon>Amanitaceae</taxon>
        <taxon>Amanita</taxon>
    </lineage>
</organism>
<protein>
    <recommendedName>
        <fullName evidence="1">BTB domain-containing protein</fullName>
    </recommendedName>
</protein>
<keyword evidence="3" id="KW-1185">Reference proteome</keyword>
<dbReference type="InterPro" id="IPR011333">
    <property type="entry name" value="SKP1/BTB/POZ_sf"/>
</dbReference>
<dbReference type="STRING" id="703135.A0A2A9NWR9"/>
<evidence type="ECO:0000259" key="1">
    <source>
        <dbReference type="PROSITE" id="PS50097"/>
    </source>
</evidence>
<dbReference type="InterPro" id="IPR000210">
    <property type="entry name" value="BTB/POZ_dom"/>
</dbReference>
<feature type="non-terminal residue" evidence="2">
    <location>
        <position position="1"/>
    </location>
</feature>
<dbReference type="OrthoDB" id="2367075at2759"/>
<dbReference type="Proteomes" id="UP000242287">
    <property type="component" value="Unassembled WGS sequence"/>
</dbReference>
<evidence type="ECO:0000313" key="2">
    <source>
        <dbReference type="EMBL" id="PFH52183.1"/>
    </source>
</evidence>
<dbReference type="AlphaFoldDB" id="A0A2A9NWR9"/>
<dbReference type="Pfam" id="PF00651">
    <property type="entry name" value="BTB"/>
    <property type="match status" value="1"/>
</dbReference>
<feature type="non-terminal residue" evidence="2">
    <location>
        <position position="78"/>
    </location>
</feature>
<reference evidence="2 3" key="1">
    <citation type="submission" date="2014-02" db="EMBL/GenBank/DDBJ databases">
        <title>Transposable element dynamics among asymbiotic and ectomycorrhizal Amanita fungi.</title>
        <authorList>
            <consortium name="DOE Joint Genome Institute"/>
            <person name="Hess J."/>
            <person name="Skrede I."/>
            <person name="Wolfe B."/>
            <person name="LaButti K."/>
            <person name="Ohm R.A."/>
            <person name="Grigoriev I.V."/>
            <person name="Pringle A."/>
        </authorList>
    </citation>
    <scope>NUCLEOTIDE SEQUENCE [LARGE SCALE GENOMIC DNA]</scope>
    <source>
        <strain evidence="2 3">SKay4041</strain>
    </source>
</reference>
<sequence>KHKDYYLQNGNVVIQVGDVLFKLDLAVLHAKSPVFRTIMPPVYGGRTRYIGFDDAHPFVLREVSAADFEHLLWMIYPL</sequence>